<reference evidence="2 3" key="1">
    <citation type="journal article" date="2010" name="Plant Cell">
        <title>The Chlorella variabilis NC64A genome reveals adaptation to photosymbiosis, coevolution with viruses, and cryptic sex.</title>
        <authorList>
            <person name="Blanc G."/>
            <person name="Duncan G."/>
            <person name="Agarkova I."/>
            <person name="Borodovsky M."/>
            <person name="Gurnon J."/>
            <person name="Kuo A."/>
            <person name="Lindquist E."/>
            <person name="Lucas S."/>
            <person name="Pangilinan J."/>
            <person name="Polle J."/>
            <person name="Salamov A."/>
            <person name="Terry A."/>
            <person name="Yamada T."/>
            <person name="Dunigan D.D."/>
            <person name="Grigoriev I.V."/>
            <person name="Claverie J.M."/>
            <person name="Van Etten J.L."/>
        </authorList>
    </citation>
    <scope>NUCLEOTIDE SEQUENCE [LARGE SCALE GENOMIC DNA]</scope>
    <source>
        <strain evidence="2 3">NC64A</strain>
    </source>
</reference>
<gene>
    <name evidence="2" type="ORF">CHLNCDRAFT_132985</name>
</gene>
<accession>E1Z235</accession>
<evidence type="ECO:0000259" key="1">
    <source>
        <dbReference type="Pfam" id="PF09348"/>
    </source>
</evidence>
<dbReference type="eggNOG" id="ENOG502QTWG">
    <property type="taxonomic scope" value="Eukaryota"/>
</dbReference>
<dbReference type="OrthoDB" id="46304at2759"/>
<dbReference type="Proteomes" id="UP000008141">
    <property type="component" value="Unassembled WGS sequence"/>
</dbReference>
<evidence type="ECO:0000313" key="3">
    <source>
        <dbReference type="Proteomes" id="UP000008141"/>
    </source>
</evidence>
<keyword evidence="3" id="KW-1185">Reference proteome</keyword>
<dbReference type="FunCoup" id="E1Z235">
    <property type="interactions" value="264"/>
</dbReference>
<dbReference type="PANTHER" id="PTHR34202:SF1">
    <property type="entry name" value="UPF0548 PROTEIN"/>
    <property type="match status" value="1"/>
</dbReference>
<evidence type="ECO:0000313" key="2">
    <source>
        <dbReference type="EMBL" id="EFN59596.1"/>
    </source>
</evidence>
<dbReference type="Pfam" id="PF09348">
    <property type="entry name" value="DUF1990"/>
    <property type="match status" value="1"/>
</dbReference>
<dbReference type="InterPro" id="IPR018960">
    <property type="entry name" value="DUF1990"/>
</dbReference>
<sequence>MAPLPTSLASRSGTRLTHAGCRNAAAARSRAAVLPARAAASAEAADGRDPTGLSSLRLLKPSALDMDSLMQEWSSRECNHEFAGASASAPDVPQGVKKGSFMITTNRKKVGEGKAAYDAAIAAIKSWQHLQLGWNCTTTPALKPGVTICSATQTVVPWSVLPAQVVYCKEESAEFGPGDKGMRFSVGMSSLTGHQLAGEERFQVELHADGSVWYDIYLFSRPDTLLAWASLPVVKVMQIRYVLDGLKAVAAAVKA</sequence>
<feature type="domain" description="DUF1990" evidence="1">
    <location>
        <begin position="101"/>
        <end position="242"/>
    </location>
</feature>
<dbReference type="AlphaFoldDB" id="E1Z235"/>
<dbReference type="RefSeq" id="XP_005851698.1">
    <property type="nucleotide sequence ID" value="XM_005851636.1"/>
</dbReference>
<dbReference type="TCDB" id="1.B.77.1.4">
    <property type="family name" value="the chloroplast outer membrane porin (oep23) family"/>
</dbReference>
<dbReference type="GeneID" id="17359042"/>
<dbReference type="PANTHER" id="PTHR34202">
    <property type="entry name" value="UPF0548 PROTEIN"/>
    <property type="match status" value="1"/>
</dbReference>
<proteinExistence type="predicted"/>
<dbReference type="EMBL" id="GL433835">
    <property type="protein sequence ID" value="EFN59596.1"/>
    <property type="molecule type" value="Genomic_DNA"/>
</dbReference>
<dbReference type="InParanoid" id="E1Z235"/>
<dbReference type="KEGG" id="cvr:CHLNCDRAFT_132985"/>
<name>E1Z235_CHLVA</name>
<organism evidence="3">
    <name type="scientific">Chlorella variabilis</name>
    <name type="common">Green alga</name>
    <dbReference type="NCBI Taxonomy" id="554065"/>
    <lineage>
        <taxon>Eukaryota</taxon>
        <taxon>Viridiplantae</taxon>
        <taxon>Chlorophyta</taxon>
        <taxon>core chlorophytes</taxon>
        <taxon>Trebouxiophyceae</taxon>
        <taxon>Chlorellales</taxon>
        <taxon>Chlorellaceae</taxon>
        <taxon>Chlorella clade</taxon>
        <taxon>Chlorella</taxon>
    </lineage>
</organism>
<protein>
    <recommendedName>
        <fullName evidence="1">DUF1990 domain-containing protein</fullName>
    </recommendedName>
</protein>